<gene>
    <name evidence="1" type="ORF">TCMB3V08_LOCUS820</name>
</gene>
<name>A0A7R9IWD6_TIMCA</name>
<dbReference type="EMBL" id="OE179211">
    <property type="protein sequence ID" value="CAD7568044.1"/>
    <property type="molecule type" value="Genomic_DNA"/>
</dbReference>
<sequence length="285" mass="32120">MSASIKCEILLMQEASMGKEPALREQQYSLCQVVPPSSPPLSYVRMRTTAKHQISVTVMRTIPYKDFCIVSINWGMATETCPVASAIYGFCDSSVLVGAEGYFDQLWSHATPFTLPPIIPQNRSRRIIQLPTKVQVSSLTHNLELDSSSLRPDDNVGVLERYSDKTITHSCVPDVNSVTTIPSNPQYERARGADVWRVESSTPLHPDQSRCHCVNDPSSAQPKRSASHFPMYLFTDEYVERYTDVDYYTDYHTIDMCLYTNTRTTASLTGSIDYYKDNCVTDRGL</sequence>
<protein>
    <submittedName>
        <fullName evidence="1">(California timema) hypothetical protein</fullName>
    </submittedName>
</protein>
<evidence type="ECO:0000313" key="1">
    <source>
        <dbReference type="EMBL" id="CAD7568044.1"/>
    </source>
</evidence>
<reference evidence="1" key="1">
    <citation type="submission" date="2020-11" db="EMBL/GenBank/DDBJ databases">
        <authorList>
            <person name="Tran Van P."/>
        </authorList>
    </citation>
    <scope>NUCLEOTIDE SEQUENCE</scope>
</reference>
<organism evidence="1">
    <name type="scientific">Timema californicum</name>
    <name type="common">California timema</name>
    <name type="synonym">Walking stick</name>
    <dbReference type="NCBI Taxonomy" id="61474"/>
    <lineage>
        <taxon>Eukaryota</taxon>
        <taxon>Metazoa</taxon>
        <taxon>Ecdysozoa</taxon>
        <taxon>Arthropoda</taxon>
        <taxon>Hexapoda</taxon>
        <taxon>Insecta</taxon>
        <taxon>Pterygota</taxon>
        <taxon>Neoptera</taxon>
        <taxon>Polyneoptera</taxon>
        <taxon>Phasmatodea</taxon>
        <taxon>Timematodea</taxon>
        <taxon>Timematoidea</taxon>
        <taxon>Timematidae</taxon>
        <taxon>Timema</taxon>
    </lineage>
</organism>
<dbReference type="AlphaFoldDB" id="A0A7R9IWD6"/>
<proteinExistence type="predicted"/>
<accession>A0A7R9IWD6</accession>